<keyword evidence="3" id="KW-1185">Reference proteome</keyword>
<name>A0A7G2CLL0_9TRYP</name>
<organism evidence="2 3">
    <name type="scientific">Angomonas deanei</name>
    <dbReference type="NCBI Taxonomy" id="59799"/>
    <lineage>
        <taxon>Eukaryota</taxon>
        <taxon>Discoba</taxon>
        <taxon>Euglenozoa</taxon>
        <taxon>Kinetoplastea</taxon>
        <taxon>Metakinetoplastina</taxon>
        <taxon>Trypanosomatida</taxon>
        <taxon>Trypanosomatidae</taxon>
        <taxon>Strigomonadinae</taxon>
        <taxon>Angomonas</taxon>
    </lineage>
</organism>
<dbReference type="AlphaFoldDB" id="A0A7G2CLL0"/>
<accession>A0A7G2CLL0</accession>
<sequence length="82" mass="9051">MLKTVLGRIDKDVKEATKVEETKSVSRPTRFTALNSPRKTDASARGKTSAKLGDLSPNMFSESTKEQSVERISVSMNFDDEA</sequence>
<proteinExistence type="predicted"/>
<dbReference type="Proteomes" id="UP000515908">
    <property type="component" value="Chromosome 14"/>
</dbReference>
<dbReference type="EMBL" id="LR877158">
    <property type="protein sequence ID" value="CAD2219443.1"/>
    <property type="molecule type" value="Genomic_DNA"/>
</dbReference>
<evidence type="ECO:0000313" key="3">
    <source>
        <dbReference type="Proteomes" id="UP000515908"/>
    </source>
</evidence>
<protein>
    <submittedName>
        <fullName evidence="2">Uncharacterized protein</fullName>
    </submittedName>
</protein>
<dbReference type="VEuPathDB" id="TriTrypDB:ADEAN_000694800"/>
<gene>
    <name evidence="2" type="ORF">ADEAN_000694800</name>
</gene>
<feature type="region of interest" description="Disordered" evidence="1">
    <location>
        <begin position="20"/>
        <end position="68"/>
    </location>
</feature>
<evidence type="ECO:0000256" key="1">
    <source>
        <dbReference type="SAM" id="MobiDB-lite"/>
    </source>
</evidence>
<evidence type="ECO:0000313" key="2">
    <source>
        <dbReference type="EMBL" id="CAD2219443.1"/>
    </source>
</evidence>
<reference evidence="2 3" key="1">
    <citation type="submission" date="2020-08" db="EMBL/GenBank/DDBJ databases">
        <authorList>
            <person name="Newling K."/>
            <person name="Davey J."/>
            <person name="Forrester S."/>
        </authorList>
    </citation>
    <scope>NUCLEOTIDE SEQUENCE [LARGE SCALE GENOMIC DNA]</scope>
    <source>
        <strain evidence="3">Crithidia deanei Carvalho (ATCC PRA-265)</strain>
    </source>
</reference>
<feature type="compositionally biased region" description="Polar residues" evidence="1">
    <location>
        <begin position="25"/>
        <end position="37"/>
    </location>
</feature>